<proteinExistence type="predicted"/>
<dbReference type="GO" id="GO:0016787">
    <property type="term" value="F:hydrolase activity"/>
    <property type="evidence" value="ECO:0007669"/>
    <property type="project" value="UniProtKB-KW"/>
</dbReference>
<keyword evidence="1" id="KW-0732">Signal</keyword>
<dbReference type="Proteomes" id="UP000535491">
    <property type="component" value="Unassembled WGS sequence"/>
</dbReference>
<dbReference type="EMBL" id="JACEIQ010000024">
    <property type="protein sequence ID" value="MBA4496125.1"/>
    <property type="molecule type" value="Genomic_DNA"/>
</dbReference>
<protein>
    <submittedName>
        <fullName evidence="2">Poly-gamma-glutamate hydrolase family protein</fullName>
    </submittedName>
</protein>
<dbReference type="InterPro" id="IPR038128">
    <property type="entry name" value="Gamma_PGA_hydro_sf"/>
</dbReference>
<name>A0A7W1WU55_9BACL</name>
<evidence type="ECO:0000313" key="2">
    <source>
        <dbReference type="EMBL" id="MBA4496125.1"/>
    </source>
</evidence>
<keyword evidence="2" id="KW-0378">Hydrolase</keyword>
<dbReference type="Pfam" id="PF05908">
    <property type="entry name" value="Gamma_PGA_hydro"/>
    <property type="match status" value="1"/>
</dbReference>
<evidence type="ECO:0000256" key="1">
    <source>
        <dbReference type="SAM" id="SignalP"/>
    </source>
</evidence>
<reference evidence="2 3" key="1">
    <citation type="submission" date="2020-07" db="EMBL/GenBank/DDBJ databases">
        <authorList>
            <person name="Feng H."/>
        </authorList>
    </citation>
    <scope>NUCLEOTIDE SEQUENCE [LARGE SCALE GENOMIC DNA]</scope>
    <source>
        <strain evidence="3">s-10</strain>
    </source>
</reference>
<comment type="caution">
    <text evidence="2">The sequence shown here is derived from an EMBL/GenBank/DDBJ whole genome shotgun (WGS) entry which is preliminary data.</text>
</comment>
<keyword evidence="3" id="KW-1185">Reference proteome</keyword>
<dbReference type="AlphaFoldDB" id="A0A7W1WU55"/>
<dbReference type="Gene3D" id="3.40.630.100">
    <property type="entry name" value="Poly-gamma-glutamate hydrolase, zinc-binding motif"/>
    <property type="match status" value="1"/>
</dbReference>
<dbReference type="InterPro" id="IPR008585">
    <property type="entry name" value="Gamma_PGA_hydro"/>
</dbReference>
<evidence type="ECO:0000313" key="3">
    <source>
        <dbReference type="Proteomes" id="UP000535491"/>
    </source>
</evidence>
<feature type="chain" id="PRO_5031221296" evidence="1">
    <location>
        <begin position="27"/>
        <end position="328"/>
    </location>
</feature>
<gene>
    <name evidence="2" type="ORF">H1191_17760</name>
</gene>
<feature type="signal peptide" evidence="1">
    <location>
        <begin position="1"/>
        <end position="26"/>
    </location>
</feature>
<accession>A0A7W1WU55</accession>
<dbReference type="RefSeq" id="WP_181754248.1">
    <property type="nucleotide sequence ID" value="NZ_JACEIQ010000024.1"/>
</dbReference>
<organism evidence="2 3">
    <name type="scientific">Paenactinomyces guangxiensis</name>
    <dbReference type="NCBI Taxonomy" id="1490290"/>
    <lineage>
        <taxon>Bacteria</taxon>
        <taxon>Bacillati</taxon>
        <taxon>Bacillota</taxon>
        <taxon>Bacilli</taxon>
        <taxon>Bacillales</taxon>
        <taxon>Thermoactinomycetaceae</taxon>
        <taxon>Paenactinomyces</taxon>
    </lineage>
</organism>
<sequence length="328" mass="36597">MKKQLMIITSLCLTVSSFCFPSVSFAADKYENYEELAANEQIGEDYVIRTRSNSSNVTVMAIHGGGIEPGTSKIAEGIAGDNYNLYLFEGKKPAGENRDLHITSTHFDEPAAVKMAARAHKVVSVHGAAGVDTQIVYMGGNNHYLKEIIARKLAEKNFEIAPTTPPEYAGTNPKNICNMNRTHAGVQMELTRGLRDELSSKPERFEDFVTAVRQGISAAYANPYERVFDFNYDNFTSSTWINGGKLFYLDQSDYILGVQNPNNTNDSVTIRFNVYDQNNRLVMSRTKTSSFREGLIKHQLTGLPSGYYKIQIVNTSKLSSYVYAGLHY</sequence>